<evidence type="ECO:0000259" key="5">
    <source>
        <dbReference type="SMART" id="SM00014"/>
    </source>
</evidence>
<dbReference type="Pfam" id="PF01569">
    <property type="entry name" value="PAP2"/>
    <property type="match status" value="1"/>
</dbReference>
<feature type="transmembrane region" description="Helical" evidence="4">
    <location>
        <begin position="201"/>
        <end position="220"/>
    </location>
</feature>
<name>A0A7V2WV29_LEUMU</name>
<feature type="transmembrane region" description="Helical" evidence="4">
    <location>
        <begin position="145"/>
        <end position="164"/>
    </location>
</feature>
<comment type="caution">
    <text evidence="6">The sequence shown here is derived from an EMBL/GenBank/DDBJ whole genome shotgun (WGS) entry which is preliminary data.</text>
</comment>
<sequence>MLSTKFYNILIFLLLITAHTAVFWFSDIDLWVANFFYHPELSNPWSLGDKAIWRFFYQLGVPLTISVVLSTLLIILLSSIKKIGKQYRIQATFILLCFVIGPGLIVNTLFKDNWGRPRPAHNESFGGTEQYVPPLKYNTQGDGNSFPSGHSSLGFGFIAFWFLWQKRRIKWANYALAFSLSLGCLFGFARMAAGGHFLSDVFWSLWIPLLTSMGLYHFFFKKYL</sequence>
<evidence type="ECO:0000256" key="1">
    <source>
        <dbReference type="ARBA" id="ARBA00012374"/>
    </source>
</evidence>
<evidence type="ECO:0000256" key="4">
    <source>
        <dbReference type="SAM" id="Phobius"/>
    </source>
</evidence>
<dbReference type="InterPro" id="IPR036938">
    <property type="entry name" value="PAP2/HPO_sf"/>
</dbReference>
<dbReference type="PANTHER" id="PTHR14969">
    <property type="entry name" value="SPHINGOSINE-1-PHOSPHATE PHOSPHOHYDROLASE"/>
    <property type="match status" value="1"/>
</dbReference>
<reference evidence="6" key="1">
    <citation type="journal article" date="2020" name="mSystems">
        <title>Genome- and Community-Level Interaction Insights into Carbon Utilization and Element Cycling Functions of Hydrothermarchaeota in Hydrothermal Sediment.</title>
        <authorList>
            <person name="Zhou Z."/>
            <person name="Liu Y."/>
            <person name="Xu W."/>
            <person name="Pan J."/>
            <person name="Luo Z.H."/>
            <person name="Li M."/>
        </authorList>
    </citation>
    <scope>NUCLEOTIDE SEQUENCE [LARGE SCALE GENOMIC DNA]</scope>
    <source>
        <strain evidence="6">HyVt-493</strain>
    </source>
</reference>
<dbReference type="CDD" id="cd03396">
    <property type="entry name" value="PAP2_like_6"/>
    <property type="match status" value="1"/>
</dbReference>
<proteinExistence type="predicted"/>
<dbReference type="AlphaFoldDB" id="A0A7V2WV29"/>
<gene>
    <name evidence="6" type="ORF">ENJ51_07605</name>
</gene>
<dbReference type="GO" id="GO:0050380">
    <property type="term" value="F:undecaprenyl-diphosphatase activity"/>
    <property type="evidence" value="ECO:0007669"/>
    <property type="project" value="UniProtKB-EC"/>
</dbReference>
<comment type="catalytic activity">
    <reaction evidence="3">
        <text>di-trans,octa-cis-undecaprenyl diphosphate + H2O = di-trans,octa-cis-undecaprenyl phosphate + phosphate + H(+)</text>
        <dbReference type="Rhea" id="RHEA:28094"/>
        <dbReference type="ChEBI" id="CHEBI:15377"/>
        <dbReference type="ChEBI" id="CHEBI:15378"/>
        <dbReference type="ChEBI" id="CHEBI:43474"/>
        <dbReference type="ChEBI" id="CHEBI:58405"/>
        <dbReference type="ChEBI" id="CHEBI:60392"/>
        <dbReference type="EC" id="3.6.1.27"/>
    </reaction>
</comment>
<dbReference type="Gene3D" id="1.20.144.10">
    <property type="entry name" value="Phosphatidic acid phosphatase type 2/haloperoxidase"/>
    <property type="match status" value="1"/>
</dbReference>
<protein>
    <recommendedName>
        <fullName evidence="1">undecaprenyl-diphosphate phosphatase</fullName>
        <ecNumber evidence="1">3.6.1.27</ecNumber>
    </recommendedName>
    <alternativeName>
        <fullName evidence="2">Undecaprenyl pyrophosphate phosphatase</fullName>
    </alternativeName>
</protein>
<feature type="transmembrane region" description="Helical" evidence="4">
    <location>
        <begin position="89"/>
        <end position="110"/>
    </location>
</feature>
<dbReference type="EMBL" id="DRMS01000285">
    <property type="protein sequence ID" value="HFC92663.1"/>
    <property type="molecule type" value="Genomic_DNA"/>
</dbReference>
<organism evidence="6">
    <name type="scientific">Leucothrix mucor</name>
    <dbReference type="NCBI Taxonomy" id="45248"/>
    <lineage>
        <taxon>Bacteria</taxon>
        <taxon>Pseudomonadati</taxon>
        <taxon>Pseudomonadota</taxon>
        <taxon>Gammaproteobacteria</taxon>
        <taxon>Thiotrichales</taxon>
        <taxon>Thiotrichaceae</taxon>
        <taxon>Leucothrix</taxon>
    </lineage>
</organism>
<feature type="transmembrane region" description="Helical" evidence="4">
    <location>
        <begin position="171"/>
        <end position="189"/>
    </location>
</feature>
<dbReference type="InterPro" id="IPR000326">
    <property type="entry name" value="PAP2/HPO"/>
</dbReference>
<keyword evidence="4" id="KW-1133">Transmembrane helix</keyword>
<evidence type="ECO:0000256" key="2">
    <source>
        <dbReference type="ARBA" id="ARBA00032707"/>
    </source>
</evidence>
<feature type="transmembrane region" description="Helical" evidence="4">
    <location>
        <begin position="7"/>
        <end position="26"/>
    </location>
</feature>
<dbReference type="PANTHER" id="PTHR14969:SF13">
    <property type="entry name" value="AT30094P"/>
    <property type="match status" value="1"/>
</dbReference>
<feature type="domain" description="Phosphatidic acid phosphatase type 2/haloperoxidase" evidence="5">
    <location>
        <begin position="91"/>
        <end position="220"/>
    </location>
</feature>
<keyword evidence="4" id="KW-0472">Membrane</keyword>
<feature type="transmembrane region" description="Helical" evidence="4">
    <location>
        <begin position="55"/>
        <end position="77"/>
    </location>
</feature>
<keyword evidence="4" id="KW-0812">Transmembrane</keyword>
<dbReference type="SMART" id="SM00014">
    <property type="entry name" value="acidPPc"/>
    <property type="match status" value="1"/>
</dbReference>
<dbReference type="SUPFAM" id="SSF48317">
    <property type="entry name" value="Acid phosphatase/Vanadium-dependent haloperoxidase"/>
    <property type="match status" value="1"/>
</dbReference>
<evidence type="ECO:0000256" key="3">
    <source>
        <dbReference type="ARBA" id="ARBA00047594"/>
    </source>
</evidence>
<dbReference type="Proteomes" id="UP000885750">
    <property type="component" value="Unassembled WGS sequence"/>
</dbReference>
<accession>A0A7V2WV29</accession>
<dbReference type="EC" id="3.6.1.27" evidence="1"/>
<evidence type="ECO:0000313" key="6">
    <source>
        <dbReference type="EMBL" id="HFC92663.1"/>
    </source>
</evidence>